<comment type="caution">
    <text evidence="1">The sequence shown here is derived from an EMBL/GenBank/DDBJ whole genome shotgun (WGS) entry which is preliminary data.</text>
</comment>
<evidence type="ECO:0000313" key="2">
    <source>
        <dbReference type="Proteomes" id="UP001189429"/>
    </source>
</evidence>
<organism evidence="1 2">
    <name type="scientific">Prorocentrum cordatum</name>
    <dbReference type="NCBI Taxonomy" id="2364126"/>
    <lineage>
        <taxon>Eukaryota</taxon>
        <taxon>Sar</taxon>
        <taxon>Alveolata</taxon>
        <taxon>Dinophyceae</taxon>
        <taxon>Prorocentrales</taxon>
        <taxon>Prorocentraceae</taxon>
        <taxon>Prorocentrum</taxon>
    </lineage>
</organism>
<name>A0ABN9U6G8_9DINO</name>
<keyword evidence="2" id="KW-1185">Reference proteome</keyword>
<dbReference type="EMBL" id="CAUYUJ010015489">
    <property type="protein sequence ID" value="CAK0854595.1"/>
    <property type="molecule type" value="Genomic_DNA"/>
</dbReference>
<dbReference type="Proteomes" id="UP001189429">
    <property type="component" value="Unassembled WGS sequence"/>
</dbReference>
<proteinExistence type="predicted"/>
<accession>A0ABN9U6G8</accession>
<evidence type="ECO:0000313" key="1">
    <source>
        <dbReference type="EMBL" id="CAK0854595.1"/>
    </source>
</evidence>
<reference evidence="1" key="1">
    <citation type="submission" date="2023-10" db="EMBL/GenBank/DDBJ databases">
        <authorList>
            <person name="Chen Y."/>
            <person name="Shah S."/>
            <person name="Dougan E. K."/>
            <person name="Thang M."/>
            <person name="Chan C."/>
        </authorList>
    </citation>
    <scope>NUCLEOTIDE SEQUENCE [LARGE SCALE GENOMIC DNA]</scope>
</reference>
<protein>
    <submittedName>
        <fullName evidence="1">Uncharacterized protein</fullName>
    </submittedName>
</protein>
<sequence length="378" mass="42843">MKTTAANAMQRICGRKIRRPANVPYVRHGVPTAASRNDKANWRRSLSDLLNRPARTVIGPLKKDGILPEWSGETCPRCHVGTLGPLKKYLPKNGGWAHRRGHDACRRHVVPHAFHPIFAVGTGQSRVSSTGQAPILFVAVSGCSQNQARKLLKHNRKTTQRIYSSLRAARAKNVSIYEKKIKFGKPVNWADVEADEVDLAKTEPIQWDQWGGIAQRGAPKSLALFKLKPERAKRRAPGPGPIRKRDWAPLAEKWLKNRAVVLHADGAKSYRVKVDGAKHDWVVHMKKKIRLAGKWVWLKPAYVKTRYRNVPGEGDPKKTKKLWVRSGTQIIDGIWGRLRTFIGKQKQAGSRALTHEIRSFQWCQWHRGCRFKAERVPS</sequence>
<gene>
    <name evidence="1" type="ORF">PCOR1329_LOCUS45636</name>
</gene>